<protein>
    <submittedName>
        <fullName evidence="1">Uncharacterized protein</fullName>
    </submittedName>
</protein>
<name>W2XCR1_PHYNI</name>
<sequence>AQPDKTTLSRSALCCHLDQHTPRQYALLSHTALRRSFGFISIGRRQSAGSGTSIDSCCVTATAMLFVWIFFGGDHKAKPFSPFRARKTGVLTCFQDGHRAWLVGKHLDPVISSAGTRIRIRQIHSK</sequence>
<reference evidence="1 2" key="1">
    <citation type="submission" date="2013-11" db="EMBL/GenBank/DDBJ databases">
        <title>The Genome Sequence of Phytophthora parasitica CJ01A1.</title>
        <authorList>
            <consortium name="The Broad Institute Genomics Platform"/>
            <person name="Russ C."/>
            <person name="Tyler B."/>
            <person name="Panabieres F."/>
            <person name="Shan W."/>
            <person name="Tripathy S."/>
            <person name="Grunwald N."/>
            <person name="Machado M."/>
            <person name="Johnson C.S."/>
            <person name="Walker B."/>
            <person name="Young S.K."/>
            <person name="Zeng Q."/>
            <person name="Gargeya S."/>
            <person name="Fitzgerald M."/>
            <person name="Haas B."/>
            <person name="Abouelleil A."/>
            <person name="Allen A.W."/>
            <person name="Alvarado L."/>
            <person name="Arachchi H.M."/>
            <person name="Berlin A.M."/>
            <person name="Chapman S.B."/>
            <person name="Gainer-Dewar J."/>
            <person name="Goldberg J."/>
            <person name="Griggs A."/>
            <person name="Gujja S."/>
            <person name="Hansen M."/>
            <person name="Howarth C."/>
            <person name="Imamovic A."/>
            <person name="Ireland A."/>
            <person name="Larimer J."/>
            <person name="McCowan C."/>
            <person name="Murphy C."/>
            <person name="Pearson M."/>
            <person name="Poon T.W."/>
            <person name="Priest M."/>
            <person name="Roberts A."/>
            <person name="Saif S."/>
            <person name="Shea T."/>
            <person name="Sisk P."/>
            <person name="Sykes S."/>
            <person name="Wortman J."/>
            <person name="Nusbaum C."/>
            <person name="Birren B."/>
        </authorList>
    </citation>
    <scope>NUCLEOTIDE SEQUENCE [LARGE SCALE GENOMIC DNA]</scope>
    <source>
        <strain evidence="1 2">CJ01A1</strain>
    </source>
</reference>
<comment type="caution">
    <text evidence="1">The sequence shown here is derived from an EMBL/GenBank/DDBJ whole genome shotgun (WGS) entry which is preliminary data.</text>
</comment>
<gene>
    <name evidence="1" type="ORF">F441_05794</name>
</gene>
<dbReference type="EMBL" id="ANIX01001200">
    <property type="protein sequence ID" value="ETP20501.1"/>
    <property type="molecule type" value="Genomic_DNA"/>
</dbReference>
<evidence type="ECO:0000313" key="1">
    <source>
        <dbReference type="EMBL" id="ETP20501.1"/>
    </source>
</evidence>
<accession>W2XCR1</accession>
<dbReference type="Proteomes" id="UP000018958">
    <property type="component" value="Unassembled WGS sequence"/>
</dbReference>
<evidence type="ECO:0000313" key="2">
    <source>
        <dbReference type="Proteomes" id="UP000018958"/>
    </source>
</evidence>
<organism evidence="1 2">
    <name type="scientific">Phytophthora nicotianae CJ01A1</name>
    <dbReference type="NCBI Taxonomy" id="1317063"/>
    <lineage>
        <taxon>Eukaryota</taxon>
        <taxon>Sar</taxon>
        <taxon>Stramenopiles</taxon>
        <taxon>Oomycota</taxon>
        <taxon>Peronosporomycetes</taxon>
        <taxon>Peronosporales</taxon>
        <taxon>Peronosporaceae</taxon>
        <taxon>Phytophthora</taxon>
    </lineage>
</organism>
<feature type="non-terminal residue" evidence="1">
    <location>
        <position position="1"/>
    </location>
</feature>
<dbReference type="AlphaFoldDB" id="W2XCR1"/>
<proteinExistence type="predicted"/>